<dbReference type="Pfam" id="PF13624">
    <property type="entry name" value="SurA_N_3"/>
    <property type="match status" value="1"/>
</dbReference>
<protein>
    <recommendedName>
        <fullName evidence="4">Parvulin-like PPIase</fullName>
        <ecNumber evidence="3">5.2.1.8</ecNumber>
    </recommendedName>
    <alternativeName>
        <fullName evidence="6">Peptidyl-prolyl cis-trans isomerase plp</fullName>
    </alternativeName>
    <alternativeName>
        <fullName evidence="7">Rotamase plp</fullName>
    </alternativeName>
</protein>
<dbReference type="SUPFAM" id="SSF109998">
    <property type="entry name" value="Triger factor/SurA peptide-binding domain-like"/>
    <property type="match status" value="1"/>
</dbReference>
<dbReference type="InterPro" id="IPR050245">
    <property type="entry name" value="PrsA_foldase"/>
</dbReference>
<evidence type="ECO:0000256" key="7">
    <source>
        <dbReference type="ARBA" id="ARBA00031484"/>
    </source>
</evidence>
<keyword evidence="5 8" id="KW-0697">Rotamase</keyword>
<feature type="domain" description="PpiC" evidence="11">
    <location>
        <begin position="172"/>
        <end position="262"/>
    </location>
</feature>
<dbReference type="InterPro" id="IPR046357">
    <property type="entry name" value="PPIase_dom_sf"/>
</dbReference>
<dbReference type="InterPro" id="IPR027304">
    <property type="entry name" value="Trigger_fact/SurA_dom_sf"/>
</dbReference>
<organism evidence="12 13">
    <name type="scientific">Varunaivibrio sulfuroxidans</name>
    <dbReference type="NCBI Taxonomy" id="1773489"/>
    <lineage>
        <taxon>Bacteria</taxon>
        <taxon>Pseudomonadati</taxon>
        <taxon>Pseudomonadota</taxon>
        <taxon>Alphaproteobacteria</taxon>
        <taxon>Rhodospirillales</taxon>
        <taxon>Magnetovibrionaceae</taxon>
        <taxon>Varunaivibrio</taxon>
    </lineage>
</organism>
<dbReference type="InterPro" id="IPR000297">
    <property type="entry name" value="PPIase_PpiC"/>
</dbReference>
<dbReference type="OrthoDB" id="14196at2"/>
<dbReference type="Proteomes" id="UP000295304">
    <property type="component" value="Unassembled WGS sequence"/>
</dbReference>
<comment type="similarity">
    <text evidence="2">Belongs to the PpiC/parvulin rotamase family.</text>
</comment>
<evidence type="ECO:0000256" key="8">
    <source>
        <dbReference type="PROSITE-ProRule" id="PRU00278"/>
    </source>
</evidence>
<dbReference type="Pfam" id="PF13616">
    <property type="entry name" value="Rotamase_3"/>
    <property type="match status" value="1"/>
</dbReference>
<gene>
    <name evidence="12" type="ORF">EDD55_103119</name>
</gene>
<evidence type="ECO:0000256" key="5">
    <source>
        <dbReference type="ARBA" id="ARBA00023110"/>
    </source>
</evidence>
<dbReference type="PROSITE" id="PS01096">
    <property type="entry name" value="PPIC_PPIASE_1"/>
    <property type="match status" value="1"/>
</dbReference>
<keyword evidence="13" id="KW-1185">Reference proteome</keyword>
<feature type="transmembrane region" description="Helical" evidence="10">
    <location>
        <begin position="36"/>
        <end position="57"/>
    </location>
</feature>
<evidence type="ECO:0000256" key="4">
    <source>
        <dbReference type="ARBA" id="ARBA00018370"/>
    </source>
</evidence>
<dbReference type="Gene3D" id="1.10.8.1040">
    <property type="match status" value="1"/>
</dbReference>
<dbReference type="EMBL" id="SLZW01000003">
    <property type="protein sequence ID" value="TCS63497.1"/>
    <property type="molecule type" value="Genomic_DNA"/>
</dbReference>
<evidence type="ECO:0000256" key="3">
    <source>
        <dbReference type="ARBA" id="ARBA00013194"/>
    </source>
</evidence>
<keyword evidence="10" id="KW-0472">Membrane</keyword>
<evidence type="ECO:0000259" key="11">
    <source>
        <dbReference type="PROSITE" id="PS50198"/>
    </source>
</evidence>
<sequence length="322" mass="35742">MAWRLQRQFQDCFFHGVISVYRWLFVPLVGRRAVAATFFIGLFIGAAFAGGTARAFAESVSPADDVVVRVNGQAITRSDMNAAFEQLPVALRSLPKDKIERILIKSLIDTKLVATAARAQGLDKTEAFRRRLARISEQLLERMYMAKLIGEKVGSRALHERYQAFVKTLRAQKEVRARHILVKTQKKAREIIALLDKGENFADLARKFSLDSTAAGGGELGFFPLHGVDKAFADAVAALKVGAYTRTAVKTGYGWHVILLEERRPRPIPGFAAVRDRLDREMSREVIDARIIALRGAVKIESPRQQHPKARPGPGRGAAVSK</sequence>
<evidence type="ECO:0000313" key="13">
    <source>
        <dbReference type="Proteomes" id="UP000295304"/>
    </source>
</evidence>
<evidence type="ECO:0000256" key="10">
    <source>
        <dbReference type="SAM" id="Phobius"/>
    </source>
</evidence>
<dbReference type="AlphaFoldDB" id="A0A4R3JCU7"/>
<dbReference type="InterPro" id="IPR023058">
    <property type="entry name" value="PPIase_PpiC_CS"/>
</dbReference>
<proteinExistence type="inferred from homology"/>
<dbReference type="GO" id="GO:0003755">
    <property type="term" value="F:peptidyl-prolyl cis-trans isomerase activity"/>
    <property type="evidence" value="ECO:0007669"/>
    <property type="project" value="UniProtKB-KW"/>
</dbReference>
<evidence type="ECO:0000313" key="12">
    <source>
        <dbReference type="EMBL" id="TCS63497.1"/>
    </source>
</evidence>
<dbReference type="Gene3D" id="3.10.50.40">
    <property type="match status" value="1"/>
</dbReference>
<name>A0A4R3JCU7_9PROT</name>
<reference evidence="12 13" key="1">
    <citation type="submission" date="2019-03" db="EMBL/GenBank/DDBJ databases">
        <title>Genomic Encyclopedia of Type Strains, Phase IV (KMG-IV): sequencing the most valuable type-strain genomes for metagenomic binning, comparative biology and taxonomic classification.</title>
        <authorList>
            <person name="Goeker M."/>
        </authorList>
    </citation>
    <scope>NUCLEOTIDE SEQUENCE [LARGE SCALE GENOMIC DNA]</scope>
    <source>
        <strain evidence="12 13">DSM 101688</strain>
    </source>
</reference>
<keyword evidence="8 12" id="KW-0413">Isomerase</keyword>
<keyword evidence="10" id="KW-0812">Transmembrane</keyword>
<accession>A0A4R3JCU7</accession>
<evidence type="ECO:0000256" key="1">
    <source>
        <dbReference type="ARBA" id="ARBA00000971"/>
    </source>
</evidence>
<dbReference type="PANTHER" id="PTHR47245:SF2">
    <property type="entry name" value="PEPTIDYL-PROLYL CIS-TRANS ISOMERASE HP_0175-RELATED"/>
    <property type="match status" value="1"/>
</dbReference>
<dbReference type="PANTHER" id="PTHR47245">
    <property type="entry name" value="PEPTIDYLPROLYL ISOMERASE"/>
    <property type="match status" value="1"/>
</dbReference>
<dbReference type="PROSITE" id="PS50198">
    <property type="entry name" value="PPIC_PPIASE_2"/>
    <property type="match status" value="1"/>
</dbReference>
<keyword evidence="10" id="KW-1133">Transmembrane helix</keyword>
<comment type="catalytic activity">
    <reaction evidence="1">
        <text>[protein]-peptidylproline (omega=180) = [protein]-peptidylproline (omega=0)</text>
        <dbReference type="Rhea" id="RHEA:16237"/>
        <dbReference type="Rhea" id="RHEA-COMP:10747"/>
        <dbReference type="Rhea" id="RHEA-COMP:10748"/>
        <dbReference type="ChEBI" id="CHEBI:83833"/>
        <dbReference type="ChEBI" id="CHEBI:83834"/>
        <dbReference type="EC" id="5.2.1.8"/>
    </reaction>
</comment>
<evidence type="ECO:0000256" key="2">
    <source>
        <dbReference type="ARBA" id="ARBA00007656"/>
    </source>
</evidence>
<dbReference type="EC" id="5.2.1.8" evidence="3"/>
<feature type="region of interest" description="Disordered" evidence="9">
    <location>
        <begin position="301"/>
        <end position="322"/>
    </location>
</feature>
<evidence type="ECO:0000256" key="6">
    <source>
        <dbReference type="ARBA" id="ARBA00030642"/>
    </source>
</evidence>
<evidence type="ECO:0000256" key="9">
    <source>
        <dbReference type="SAM" id="MobiDB-lite"/>
    </source>
</evidence>
<comment type="caution">
    <text evidence="12">The sequence shown here is derived from an EMBL/GenBank/DDBJ whole genome shotgun (WGS) entry which is preliminary data.</text>
</comment>
<dbReference type="SUPFAM" id="SSF54534">
    <property type="entry name" value="FKBP-like"/>
    <property type="match status" value="1"/>
</dbReference>